<dbReference type="KEGG" id="sdr:SCD_n01391"/>
<proteinExistence type="predicted"/>
<dbReference type="OrthoDB" id="8561243at2"/>
<dbReference type="GO" id="GO:0016989">
    <property type="term" value="F:sigma factor antagonist activity"/>
    <property type="evidence" value="ECO:0007669"/>
    <property type="project" value="InterPro"/>
</dbReference>
<organism evidence="3 4">
    <name type="scientific">Sulfuricella denitrificans (strain DSM 22764 / NBRC 105220 / skB26)</name>
    <dbReference type="NCBI Taxonomy" id="1163617"/>
    <lineage>
        <taxon>Bacteria</taxon>
        <taxon>Pseudomonadati</taxon>
        <taxon>Pseudomonadota</taxon>
        <taxon>Betaproteobacteria</taxon>
        <taxon>Nitrosomonadales</taxon>
        <taxon>Sulfuricellaceae</taxon>
        <taxon>Sulfuricella</taxon>
    </lineage>
</organism>
<dbReference type="EMBL" id="AP013066">
    <property type="protein sequence ID" value="BAN35217.1"/>
    <property type="molecule type" value="Genomic_DNA"/>
</dbReference>
<evidence type="ECO:0000256" key="1">
    <source>
        <dbReference type="SAM" id="Phobius"/>
    </source>
</evidence>
<evidence type="ECO:0000313" key="3">
    <source>
        <dbReference type="EMBL" id="BAN35217.1"/>
    </source>
</evidence>
<evidence type="ECO:0000259" key="2">
    <source>
        <dbReference type="Pfam" id="PF03872"/>
    </source>
</evidence>
<dbReference type="InterPro" id="IPR005572">
    <property type="entry name" value="Anti-sigma_E_RseA_N"/>
</dbReference>
<dbReference type="Gene3D" id="1.10.10.880">
    <property type="entry name" value="Anti sigma-E protein RseA, N-terminal domain"/>
    <property type="match status" value="1"/>
</dbReference>
<protein>
    <submittedName>
        <fullName evidence="3">Anti sigma-E protein, RseA</fullName>
    </submittedName>
</protein>
<dbReference type="Proteomes" id="UP000015559">
    <property type="component" value="Chromosome"/>
</dbReference>
<dbReference type="InterPro" id="IPR052383">
    <property type="entry name" value="Anti-sigma-E_RseA-like"/>
</dbReference>
<dbReference type="SUPFAM" id="SSF89069">
    <property type="entry name" value="N-terminal, cytoplasmic domain of anti-sigmaE factor RseA"/>
    <property type="match status" value="1"/>
</dbReference>
<dbReference type="eggNOG" id="COG3073">
    <property type="taxonomic scope" value="Bacteria"/>
</dbReference>
<dbReference type="HOGENOM" id="CLU_081225_1_1_4"/>
<gene>
    <name evidence="3" type="ORF">SCD_n01391</name>
</gene>
<keyword evidence="4" id="KW-1185">Reference proteome</keyword>
<feature type="domain" description="Anti sigma-E protein RseA N-terminal" evidence="2">
    <location>
        <begin position="2"/>
        <end position="74"/>
    </location>
</feature>
<dbReference type="PANTHER" id="PTHR38104">
    <property type="match status" value="1"/>
</dbReference>
<keyword evidence="1" id="KW-0472">Membrane</keyword>
<dbReference type="CDD" id="cd16328">
    <property type="entry name" value="RseA_N"/>
    <property type="match status" value="1"/>
</dbReference>
<dbReference type="AlphaFoldDB" id="S6B3K4"/>
<sequence>MMESRISALTDGELDHEEANEILISAREQTELQQKWNMYHLIGDSLRHTSALSPDLNARIASQLAKEPTVLAPRRPLPNRRPLIALSAAASIAAVSLVAWVAMQFNHERDPGAAASAMIAEASTANSAASEINVNGYLAAHHEYSNAVQSSRYYQRASLEKSRDGGR</sequence>
<dbReference type="STRING" id="1163617.SCD_n01391"/>
<keyword evidence="1" id="KW-1133">Transmembrane helix</keyword>
<evidence type="ECO:0000313" key="4">
    <source>
        <dbReference type="Proteomes" id="UP000015559"/>
    </source>
</evidence>
<accession>S6B3K4</accession>
<dbReference type="Pfam" id="PF03872">
    <property type="entry name" value="RseA_N"/>
    <property type="match status" value="1"/>
</dbReference>
<feature type="transmembrane region" description="Helical" evidence="1">
    <location>
        <begin position="83"/>
        <end position="103"/>
    </location>
</feature>
<keyword evidence="1" id="KW-0812">Transmembrane</keyword>
<reference evidence="3 4" key="1">
    <citation type="journal article" date="2012" name="Appl. Environ. Microbiol.">
        <title>Draft genome sequence of a psychrotolerant sulfur-oxidizing bacterium, Sulfuricella denitrificans skB26, and proteomic insights into cold adaptation.</title>
        <authorList>
            <person name="Watanabe T."/>
            <person name="Kojima H."/>
            <person name="Fukui M."/>
        </authorList>
    </citation>
    <scope>NUCLEOTIDE SEQUENCE [LARGE SCALE GENOMIC DNA]</scope>
    <source>
        <strain evidence="4">skB26</strain>
    </source>
</reference>
<dbReference type="PANTHER" id="PTHR38104:SF1">
    <property type="entry name" value="ANTI-SIGMA-E FACTOR RSEA"/>
    <property type="match status" value="1"/>
</dbReference>
<dbReference type="RefSeq" id="WP_009205829.1">
    <property type="nucleotide sequence ID" value="NC_022357.1"/>
</dbReference>
<dbReference type="InterPro" id="IPR036147">
    <property type="entry name" value="Anti-sigma_E_RseA_N_sf"/>
</dbReference>
<name>S6B3K4_SULDS</name>